<evidence type="ECO:0000256" key="2">
    <source>
        <dbReference type="SAM" id="MobiDB-lite"/>
    </source>
</evidence>
<dbReference type="PANTHER" id="PTHR23082">
    <property type="entry name" value="TRANSCRIPTION INITIATION FACTOR IIIC TFIIIC , POLYPEPTIDE 3-RELATED"/>
    <property type="match status" value="1"/>
</dbReference>
<dbReference type="GO" id="GO:0006383">
    <property type="term" value="P:transcription by RNA polymerase III"/>
    <property type="evidence" value="ECO:0007669"/>
    <property type="project" value="InterPro"/>
</dbReference>
<feature type="compositionally biased region" description="Basic and acidic residues" evidence="2">
    <location>
        <begin position="49"/>
        <end position="60"/>
    </location>
</feature>
<organism evidence="3 4">
    <name type="scientific">Rhynchosporium graminicola</name>
    <dbReference type="NCBI Taxonomy" id="2792576"/>
    <lineage>
        <taxon>Eukaryota</taxon>
        <taxon>Fungi</taxon>
        <taxon>Dikarya</taxon>
        <taxon>Ascomycota</taxon>
        <taxon>Pezizomycotina</taxon>
        <taxon>Leotiomycetes</taxon>
        <taxon>Helotiales</taxon>
        <taxon>Ploettnerulaceae</taxon>
        <taxon>Rhynchosporium</taxon>
    </lineage>
</organism>
<comment type="caution">
    <text evidence="3">The sequence shown here is derived from an EMBL/GenBank/DDBJ whole genome shotgun (WGS) entry which is preliminary data.</text>
</comment>
<keyword evidence="1" id="KW-0802">TPR repeat</keyword>
<dbReference type="PROSITE" id="PS50005">
    <property type="entry name" value="TPR"/>
    <property type="match status" value="1"/>
</dbReference>
<dbReference type="Gene3D" id="1.25.40.10">
    <property type="entry name" value="Tetratricopeptide repeat domain"/>
    <property type="match status" value="3"/>
</dbReference>
<feature type="compositionally biased region" description="Polar residues" evidence="2">
    <location>
        <begin position="1"/>
        <end position="10"/>
    </location>
</feature>
<evidence type="ECO:0000256" key="1">
    <source>
        <dbReference type="PROSITE-ProRule" id="PRU00339"/>
    </source>
</evidence>
<feature type="compositionally biased region" description="Basic and acidic residues" evidence="2">
    <location>
        <begin position="76"/>
        <end position="86"/>
    </location>
</feature>
<sequence length="1143" mass="131222">MSHQKTTDQGWQPEYFASPNPWWNNLAPTSNAYIQYQPFYQTPYASHPTVRETAQERADREEAENGPVVPEEPEDTIFRDESGDLRSDDEDQNVERPDIIVRPTALMNFERNILQIKKPTKSKKPAKQLPSTSNGIILGMGDVDETDGDDDGEDEEDGDNDEDSEQPARKKRRYFGPTGPGTGTKRGPRKAAPMAPDVARRMGEANSAWLAKEPERAVELALEVVRLNAETYQAWVLLATVWNDLGEKSKAANALFYAAHLRPKHLEAWMTAADYCLNQTGSARESFYPTAHECYSFALRQIPHSYEPRIEKARLNVIRGCTNVAVADFDKALNLRPHDRGVLEELASASLDIGMANVAIAQYQKTIKHLRTAPDDTGAKFSWDDTGTYVSLLEYDDQWEVAIKETKSIVRWLLGREDEAFWDDVTHNDCEYDLDNSRRRAVPKFVPGKYPSYTYGDGLVLELRMHFYYLDPLNDDDQDNVLEYPQLFREVSDALFEATYYQEALNFYEPLRQVPEIVDTKMLINMGKCAQELGDQSEAEEYYLAAALDENDVESRTALAHIYEAQGDKESALSIINEIVLLQKEDRPQKRKYQRRKEPAMLTSENIRTIEEEGAESFLQPEVVRKNKKGKDPLESKRKLRDKWGYGRKIEAAQRLQKEFIVIERTRDRMRAGDIDATEEWIHAAEELTDDFRSFKAFYPWEKFVKFEGYNQATLVEGYASLTEDLSAMAERLSRDKDVIASLEEGNNNTSFVVPEKYRGLAFAAWLDIFMEYAICLAGQLQLEKAYAICQAALDSTVWCHSLEDTFVIQLCMCLCSVLASDDQTALVSSKYFTKKFQFTTDSYRLTSALARVIHSPVSWYCSGPMQKFILRQIKTMDFSLVDEQGRKKIMEKGSYSAVDENGNTLINTDMDINLLMMYGYILYSSNSYSLALNYFFRCYALDPQNPVINLVIGLSYISDCLKRQTENRQFAILQGKTFMMAYYEARKNSEFLEERQEAHYNMARAYHMLGLPHLALPFYQRVLNEVSHAPRSMREDLVVDTAYNLQQMYTTAPFLLGIKHLIEKKSPKPLVDMDFVPTATSRDLLDRNLARDYMRLGLYARSTTMTFRRAMGKVVSTKSSVEWKCHVANEQRAMRYFINVLF</sequence>
<feature type="region of interest" description="Disordered" evidence="2">
    <location>
        <begin position="117"/>
        <end position="193"/>
    </location>
</feature>
<dbReference type="PANTHER" id="PTHR23082:SF0">
    <property type="entry name" value="GENERAL TRANSCRIPTION FACTOR 3C POLYPEPTIDE 3"/>
    <property type="match status" value="1"/>
</dbReference>
<dbReference type="EMBL" id="FJUW01000011">
    <property type="protein sequence ID" value="CZS95766.1"/>
    <property type="molecule type" value="Genomic_DNA"/>
</dbReference>
<evidence type="ECO:0000313" key="3">
    <source>
        <dbReference type="EMBL" id="CZS95766.1"/>
    </source>
</evidence>
<dbReference type="STRING" id="914237.A0A1E1KCI1"/>
<reference evidence="4" key="1">
    <citation type="submission" date="2016-03" db="EMBL/GenBank/DDBJ databases">
        <authorList>
            <person name="Ploux O."/>
        </authorList>
    </citation>
    <scope>NUCLEOTIDE SEQUENCE [LARGE SCALE GENOMIC DNA]</scope>
    <source>
        <strain evidence="4">UK7</strain>
    </source>
</reference>
<feature type="repeat" description="TPR" evidence="1">
    <location>
        <begin position="913"/>
        <end position="946"/>
    </location>
</feature>
<dbReference type="InterPro" id="IPR011990">
    <property type="entry name" value="TPR-like_helical_dom_sf"/>
</dbReference>
<feature type="region of interest" description="Disordered" evidence="2">
    <location>
        <begin position="1"/>
        <end position="20"/>
    </location>
</feature>
<accession>A0A1E1KCI1</accession>
<dbReference type="InterPro" id="IPR019734">
    <property type="entry name" value="TPR_rpt"/>
</dbReference>
<proteinExistence type="predicted"/>
<feature type="compositionally biased region" description="Acidic residues" evidence="2">
    <location>
        <begin position="142"/>
        <end position="165"/>
    </location>
</feature>
<dbReference type="SMART" id="SM00028">
    <property type="entry name" value="TPR"/>
    <property type="match status" value="6"/>
</dbReference>
<dbReference type="AlphaFoldDB" id="A0A1E1KCI1"/>
<evidence type="ECO:0008006" key="5">
    <source>
        <dbReference type="Google" id="ProtNLM"/>
    </source>
</evidence>
<dbReference type="GO" id="GO:0000127">
    <property type="term" value="C:transcription factor TFIIIC complex"/>
    <property type="evidence" value="ECO:0007669"/>
    <property type="project" value="TreeGrafter"/>
</dbReference>
<dbReference type="InParanoid" id="A0A1E1KCI1"/>
<gene>
    <name evidence="3" type="ORF">RCO7_08761</name>
</gene>
<dbReference type="Proteomes" id="UP000178129">
    <property type="component" value="Unassembled WGS sequence"/>
</dbReference>
<protein>
    <recommendedName>
        <fullName evidence="5">Transcription initiation factor TFIIIC</fullName>
    </recommendedName>
</protein>
<dbReference type="SUPFAM" id="SSF48452">
    <property type="entry name" value="TPR-like"/>
    <property type="match status" value="2"/>
</dbReference>
<dbReference type="InterPro" id="IPR039340">
    <property type="entry name" value="Tfc4/TFIIIC-102/Sfc4"/>
</dbReference>
<name>A0A1E1KCI1_9HELO</name>
<feature type="region of interest" description="Disordered" evidence="2">
    <location>
        <begin position="45"/>
        <end position="99"/>
    </location>
</feature>
<dbReference type="FunCoup" id="A0A1E1KCI1">
    <property type="interactions" value="1107"/>
</dbReference>
<keyword evidence="4" id="KW-1185">Reference proteome</keyword>
<evidence type="ECO:0000313" key="4">
    <source>
        <dbReference type="Proteomes" id="UP000178129"/>
    </source>
</evidence>